<dbReference type="Pfam" id="PF18588">
    <property type="entry name" value="WcbI"/>
    <property type="match status" value="1"/>
</dbReference>
<organism evidence="2 3">
    <name type="scientific">Paenibacillus mucilaginosus (strain KNP414)</name>
    <dbReference type="NCBI Taxonomy" id="1036673"/>
    <lineage>
        <taxon>Bacteria</taxon>
        <taxon>Bacillati</taxon>
        <taxon>Bacillota</taxon>
        <taxon>Bacilli</taxon>
        <taxon>Bacillales</taxon>
        <taxon>Paenibacillaceae</taxon>
        <taxon>Paenibacillus</taxon>
    </lineage>
</organism>
<dbReference type="KEGG" id="pms:KNP414_03311"/>
<evidence type="ECO:0000313" key="3">
    <source>
        <dbReference type="Proteomes" id="UP000006620"/>
    </source>
</evidence>
<dbReference type="AlphaFoldDB" id="F8FFF1"/>
<reference evidence="2 3" key="2">
    <citation type="journal article" date="2013" name="Genome Announc.">
        <title>Genome Sequence of Growth-Improving Paenibacillus mucilaginosus Strain KNP414.</title>
        <authorList>
            <person name="Lu J.J."/>
            <person name="Wang J.F."/>
            <person name="Hu X.F."/>
        </authorList>
    </citation>
    <scope>NUCLEOTIDE SEQUENCE [LARGE SCALE GENOMIC DNA]</scope>
    <source>
        <strain evidence="2 3">KNP414</strain>
    </source>
</reference>
<dbReference type="EMBL" id="CP002869">
    <property type="protein sequence ID" value="AEI41869.1"/>
    <property type="molecule type" value="Genomic_DNA"/>
</dbReference>
<accession>F8FFF1</accession>
<dbReference type="HOGENOM" id="CLU_2143369_0_0_9"/>
<evidence type="ECO:0000259" key="1">
    <source>
        <dbReference type="Pfam" id="PF18588"/>
    </source>
</evidence>
<dbReference type="InterPro" id="IPR041307">
    <property type="entry name" value="WcbI"/>
</dbReference>
<dbReference type="PATRIC" id="fig|1036673.3.peg.3048"/>
<gene>
    <name evidence="2" type="ordered locus">KNP414_03311</name>
</gene>
<feature type="domain" description="Polysaccharide biosynthesis enzyme WcbI" evidence="1">
    <location>
        <begin position="2"/>
        <end position="46"/>
    </location>
</feature>
<proteinExistence type="predicted"/>
<dbReference type="Gene3D" id="3.40.50.12080">
    <property type="match status" value="1"/>
</dbReference>
<name>F8FFF1_PAEMK</name>
<evidence type="ECO:0000313" key="2">
    <source>
        <dbReference type="EMBL" id="AEI41869.1"/>
    </source>
</evidence>
<dbReference type="Proteomes" id="UP000006620">
    <property type="component" value="Chromosome"/>
</dbReference>
<reference evidence="3" key="1">
    <citation type="submission" date="2011-06" db="EMBL/GenBank/DDBJ databases">
        <title>Complete genome sequence of Paenibacillus mucilaginosus KNP414.</title>
        <authorList>
            <person name="Wang J."/>
            <person name="Hu S."/>
            <person name="Hu X."/>
            <person name="Zhang B."/>
            <person name="Dong D."/>
            <person name="Zhang S."/>
            <person name="Zhao K."/>
            <person name="Wu D."/>
        </authorList>
    </citation>
    <scope>NUCLEOTIDE SEQUENCE [LARGE SCALE GENOMIC DNA]</scope>
    <source>
        <strain evidence="3">KNP414</strain>
    </source>
</reference>
<sequence>MNISISNYIENNFRDQYLFYTVNHPKFYVTSYIARQIISMLGISGHEIADISFEPYFHSWTQPIYPSVIKHLNLSFISSQDRCFAAFGKFNLSFQEYMMQHIEYLRNKTGSF</sequence>
<protein>
    <recommendedName>
        <fullName evidence="1">Polysaccharide biosynthesis enzyme WcbI domain-containing protein</fullName>
    </recommendedName>
</protein>